<dbReference type="InterPro" id="IPR009078">
    <property type="entry name" value="Ferritin-like_SF"/>
</dbReference>
<accession>A9H8V7</accession>
<evidence type="ECO:0000313" key="1">
    <source>
        <dbReference type="EMBL" id="CAP54579.1"/>
    </source>
</evidence>
<sequence>MPCQDARLRPPDMRARMVSESELEDTPMGLFTRDIQTMQDLFVHQLKDVLYAEKRIVKAMPALIDKATSPELKNGLQMHLEQTRNHVTRLENVFRMQDIEPSTVKCPAIDGIIDEAEEISGEVADKGVLDAAIAASSQAVEHYEITRYGTLIAWAKELGRADCASILGETLQEERQADQSLTQLAEQRLNHAAAA</sequence>
<dbReference type="PANTHER" id="PTHR30565">
    <property type="entry name" value="PROTEIN YCIF"/>
    <property type="match status" value="1"/>
</dbReference>
<reference evidence="1 2" key="1">
    <citation type="journal article" date="2009" name="BMC Genomics">
        <title>Complete genome sequence of the sugarcane nitrogen-fixing endophyte Gluconacetobacter diazotrophicus Pal5.</title>
        <authorList>
            <person name="Bertalan M."/>
            <person name="Albano R."/>
            <person name="Padua V."/>
            <person name="Rouws L."/>
            <person name="Rojas C."/>
            <person name="Hemerly A."/>
            <person name="Teixeira K."/>
            <person name="Schwab S."/>
            <person name="Araujo J."/>
            <person name="Oliveira A."/>
            <person name="Franca L."/>
            <person name="Magalhaes V."/>
            <person name="Alqueres S."/>
            <person name="Cardoso A."/>
            <person name="Almeida W."/>
            <person name="Loureiro M.M."/>
            <person name="Nogueira E."/>
            <person name="Cidade D."/>
            <person name="Oliveira D."/>
            <person name="Simao T."/>
            <person name="Macedo J."/>
            <person name="Valadao A."/>
            <person name="Dreschsel M."/>
            <person name="Freitas F."/>
            <person name="Vidal M."/>
            <person name="Guedes H."/>
            <person name="Rodrigues E."/>
            <person name="Meneses C."/>
            <person name="Brioso P."/>
            <person name="Pozzer L."/>
            <person name="Figueiredo D."/>
            <person name="Montano H."/>
            <person name="Junior J."/>
            <person name="Filho G."/>
            <person name="Flores V."/>
            <person name="Ferreira B."/>
            <person name="Branco A."/>
            <person name="Gonzalez P."/>
            <person name="Guillobel H."/>
            <person name="Lemos M."/>
            <person name="Seibel L."/>
            <person name="Macedo J."/>
            <person name="Alves-Ferreira M."/>
            <person name="Sachetto-Martins G."/>
            <person name="Coelho A."/>
            <person name="Santos E."/>
            <person name="Amaral G."/>
            <person name="Neves A."/>
            <person name="Pacheco A.B."/>
            <person name="Carvalho D."/>
            <person name="Lery L."/>
            <person name="Bisch P."/>
            <person name="Rossle S.C."/>
            <person name="Urmenyi T."/>
            <person name="Kruger W.V."/>
            <person name="Martins O."/>
            <person name="Baldani J.I."/>
            <person name="Ferreira P.C."/>
        </authorList>
    </citation>
    <scope>NUCLEOTIDE SEQUENCE [LARGE SCALE GENOMIC DNA]</scope>
    <source>
        <strain evidence="2">ATCC 49037 / DSM 5601 / CCUG 37298 / CIP 103539 / LMG 7603 / PAl5</strain>
    </source>
</reference>
<dbReference type="Gene3D" id="1.20.1260.10">
    <property type="match status" value="1"/>
</dbReference>
<dbReference type="Pfam" id="PF05974">
    <property type="entry name" value="DUF892"/>
    <property type="match status" value="1"/>
</dbReference>
<dbReference type="InterPro" id="IPR010287">
    <property type="entry name" value="DUF892_YciF-like"/>
</dbReference>
<dbReference type="InterPro" id="IPR012347">
    <property type="entry name" value="Ferritin-like"/>
</dbReference>
<dbReference type="PANTHER" id="PTHR30565:SF9">
    <property type="entry name" value="PROTEIN YCIF"/>
    <property type="match status" value="1"/>
</dbReference>
<dbReference type="Proteomes" id="UP000001176">
    <property type="component" value="Chromosome"/>
</dbReference>
<organism evidence="1 2">
    <name type="scientific">Gluconacetobacter diazotrophicus (strain ATCC 49037 / DSM 5601 / CCUG 37298 / CIP 103539 / LMG 7603 / PAl5)</name>
    <dbReference type="NCBI Taxonomy" id="272568"/>
    <lineage>
        <taxon>Bacteria</taxon>
        <taxon>Pseudomonadati</taxon>
        <taxon>Pseudomonadota</taxon>
        <taxon>Alphaproteobacteria</taxon>
        <taxon>Acetobacterales</taxon>
        <taxon>Acetobacteraceae</taxon>
        <taxon>Gluconacetobacter</taxon>
    </lineage>
</organism>
<proteinExistence type="predicted"/>
<evidence type="ECO:0000313" key="2">
    <source>
        <dbReference type="Proteomes" id="UP000001176"/>
    </source>
</evidence>
<dbReference type="KEGG" id="gdi:GDI0636"/>
<dbReference type="CDD" id="cd07909">
    <property type="entry name" value="YciF"/>
    <property type="match status" value="1"/>
</dbReference>
<name>A9H8V7_GLUDA</name>
<keyword evidence="2" id="KW-1185">Reference proteome</keyword>
<dbReference type="SUPFAM" id="SSF47240">
    <property type="entry name" value="Ferritin-like"/>
    <property type="match status" value="1"/>
</dbReference>
<dbReference type="EMBL" id="AM889285">
    <property type="protein sequence ID" value="CAP54579.1"/>
    <property type="molecule type" value="Genomic_DNA"/>
</dbReference>
<protein>
    <submittedName>
        <fullName evidence="1">Uncharacterized protein</fullName>
    </submittedName>
</protein>
<dbReference type="AlphaFoldDB" id="A9H8V7"/>
<dbReference type="InterPro" id="IPR047114">
    <property type="entry name" value="YciF"/>
</dbReference>
<gene>
    <name evidence="1" type="ordered locus">GDI0636</name>
</gene>